<feature type="transmembrane region" description="Helical" evidence="1">
    <location>
        <begin position="72"/>
        <end position="101"/>
    </location>
</feature>
<evidence type="ECO:0000256" key="1">
    <source>
        <dbReference type="SAM" id="Phobius"/>
    </source>
</evidence>
<feature type="domain" description="Zinc-ribbon" evidence="2">
    <location>
        <begin position="4"/>
        <end position="25"/>
    </location>
</feature>
<keyword evidence="1" id="KW-0472">Membrane</keyword>
<keyword evidence="1" id="KW-1133">Transmembrane helix</keyword>
<dbReference type="Pfam" id="PF13240">
    <property type="entry name" value="Zn_Ribbon_1"/>
    <property type="match status" value="1"/>
</dbReference>
<dbReference type="RefSeq" id="WP_207678380.1">
    <property type="nucleotide sequence ID" value="NZ_CP061800.1"/>
</dbReference>
<evidence type="ECO:0000313" key="3">
    <source>
        <dbReference type="EMBL" id="QTA89984.1"/>
    </source>
</evidence>
<evidence type="ECO:0000259" key="2">
    <source>
        <dbReference type="Pfam" id="PF13240"/>
    </source>
</evidence>
<dbReference type="AlphaFoldDB" id="A0A975GQK3"/>
<keyword evidence="4" id="KW-1185">Reference proteome</keyword>
<dbReference type="Proteomes" id="UP000663722">
    <property type="component" value="Chromosome"/>
</dbReference>
<dbReference type="InterPro" id="IPR026870">
    <property type="entry name" value="Zinc_ribbon_dom"/>
</dbReference>
<keyword evidence="1" id="KW-0812">Transmembrane</keyword>
<sequence length="112" mass="12536">MRICPQCNRKNLDKAKVCEKCGASLIMSKKGTKSSVSARKVVSAVKNRNQQEVVITDIKIPFWSMVMFMVKWVFASIPAIIIVALLILLSVSVASGLGNFFKILLQYVRQFL</sequence>
<protein>
    <submittedName>
        <fullName evidence="3">Zinc ribbon domain-containing protein</fullName>
    </submittedName>
</protein>
<proteinExistence type="predicted"/>
<organism evidence="3 4">
    <name type="scientific">Desulfonema magnum</name>
    <dbReference type="NCBI Taxonomy" id="45655"/>
    <lineage>
        <taxon>Bacteria</taxon>
        <taxon>Pseudomonadati</taxon>
        <taxon>Thermodesulfobacteriota</taxon>
        <taxon>Desulfobacteria</taxon>
        <taxon>Desulfobacterales</taxon>
        <taxon>Desulfococcaceae</taxon>
        <taxon>Desulfonema</taxon>
    </lineage>
</organism>
<accession>A0A975GQK3</accession>
<reference evidence="3" key="1">
    <citation type="journal article" date="2021" name="Microb. Physiol.">
        <title>Proteogenomic Insights into the Physiology of Marine, Sulfate-Reducing, Filamentous Desulfonema limicola and Desulfonema magnum.</title>
        <authorList>
            <person name="Schnaars V."/>
            <person name="Wohlbrand L."/>
            <person name="Scheve S."/>
            <person name="Hinrichs C."/>
            <person name="Reinhardt R."/>
            <person name="Rabus R."/>
        </authorList>
    </citation>
    <scope>NUCLEOTIDE SEQUENCE</scope>
    <source>
        <strain evidence="3">4be13</strain>
    </source>
</reference>
<evidence type="ECO:0000313" key="4">
    <source>
        <dbReference type="Proteomes" id="UP000663722"/>
    </source>
</evidence>
<dbReference type="EMBL" id="CP061800">
    <property type="protein sequence ID" value="QTA89984.1"/>
    <property type="molecule type" value="Genomic_DNA"/>
</dbReference>
<name>A0A975GQK3_9BACT</name>
<dbReference type="KEGG" id="dmm:dnm_060440"/>
<gene>
    <name evidence="3" type="ORF">dnm_060440</name>
</gene>